<sequence>MDSFFKAAVCDLDKLLDDFELNTEELDCKSVFLKPSAYPFSSLGSQSLSSEASTVPPSLPDLNSLHYGSAASCPDPPSSHNCSTDDRDVKSQPITGVDLLSSVDHRPAKSSAPPCPDRALKPVCDLVNDTSSAILVRASSHDAFSELDMVEKQMEEGEEEEEEALLVDFDTPVLMEERGTLSQSIGYGDTKQEQASAGRDELLSLDFHEHSGAYFSLSLLDVILPAAVERGFESTDDSPLQRTIESADREERDWEEAAFSINHVVDNCSGHCEPEETPPAAGDKETTAATLVNKQDESQEASDKGEAESSVGLKSGASGREPVGLSCLPIAVSICGALVQPKTTEEESGQLTEQCEEPDVSESTEANSLSALEAGDARSCSKDPVYPSPQIAEGRLSPEGQHVSVEPAASAAAAPFTDHTPSERSEPSPVDPPGYGFEYLPESDQPELLVTDEELDAFLQAHTEAEQARSISYCSSSGDCTQYVSLLEPNGDLKDRLPEEELRSCGRARQEELEGLASPESDGTMCVYVEGSCNPGAPSQSQDSCRPCQEEPELSSGARPSLTSNTFQSHHSSSPDQQPSYGGARPKQLHCQTARPPPSGEEEGEQPSTLSKWPNAAEDEDSSPISPSPTEENSNIRGSSPIYAMQQNNDYSVGYDELSEPPPYPGEPPAEGARTVNWNIEGVEELGSRQPAWVPDSEAPNCMNCYQRFTFTKRRHHCRACGKVYCAVCCNRKCKLKYLEREARVCVICFDTIHRAQALERMMSPTGPSPNPNIPSEYCSTIPPLQQARAAGTLNSPPPTVMVPVSVLKHPNNDSCPREQKRVWFADGILPNGEVADTSMLSVTSRRSSQEFGSVTPDQTTTGPAGSEVGVGGSTPEASVAVEVVRPPMSGPWDYALLTAISSSVRRVPSLLPDNEEELPPLLFTTGEDEGGDVLVEESPAPCQILHLLEEGGPRPLTFVLNANMLINVKLVTYSSRQCWCFGSNGLQALGQKELVFLLECLPEEKTLPKDLFTLYLTIYQDAQKGRFVEELDNITFTSSFLGSKDHAGILFFSHTCQPLDDLTLPPQPFLFGLLIQKLEVPWAKVFPLRLLLRLGAKYSVYPTTLTSARFRDSVYRETGHTIMNLLADLRNYQYSLSVVEGLRIHMEMGHSYINIPKSSFNEMQKVVNASNEHVISIGASFSSEADSHLVCIQNEEGNYQTQANSMPGKTRTVTGASFVVFNGALKASSGFIAKSSIVEDGLMVQIPPETMESLRSALREQTDFHIPCGRNDGGELRENVTVRWVDWSSPVNTGKKSGVDGRPLDGVRSVRTQQDTEFKLDGRTIRCTEVFYQLKSPDCSLSSVLSSCSVFQKEMALATCSALTPHLAVLTSSGINSVSLRISTQADMVLNYFLCPSAAFRMSSVQLNSSAGSNIFEKFRGRIQDVLPDLPAQHDHYLLRWLRARSFNVQKAEAMIRKVIDKYVSGGMCGYDREGSPIWYDVIGPLDPKGLLLSATKQDFLKTKIRHTEMLQRECRRQSEKLGKNIEAISLIYDCEGLGLKHIWKPAIETYGEENYPEGLKRLFLIKAPRMFPMAYNLIKHFLCEETRRKIVILGGDWQEVLRKHIDPEQLPVVYGGTLTDPDGDPHCRTMIKYGGTVPRSYYVQHSVRVQYDNSVTIGRGAVFQLECDITAPSSLLRCQFSSDGADIGFGIYRRTKEGAGQRVTEMLQVLPSERYNAHLVPEDSWLTCPEPGVYVLCFDNSYSILQSKRVSYKVEVLPPPADGQMQSPHSRGDRRLQ</sequence>
<feature type="region of interest" description="Disordered" evidence="5">
    <location>
        <begin position="343"/>
        <end position="446"/>
    </location>
</feature>
<dbReference type="CDD" id="cd15729">
    <property type="entry name" value="FYVE_endofin"/>
    <property type="match status" value="1"/>
</dbReference>
<dbReference type="SUPFAM" id="SSF101576">
    <property type="entry name" value="Supernatant protein factor (SPF), C-terminal domain"/>
    <property type="match status" value="1"/>
</dbReference>
<protein>
    <recommendedName>
        <fullName evidence="11">FYVE-type domain-containing protein</fullName>
    </recommendedName>
</protein>
<dbReference type="FunFam" id="4.10.720.10:FF:000001">
    <property type="entry name" value="Zinc finger, FYVE domain-containing 9a"/>
    <property type="match status" value="1"/>
</dbReference>
<dbReference type="InterPro" id="IPR011011">
    <property type="entry name" value="Znf_FYVE_PHD"/>
</dbReference>
<dbReference type="InterPro" id="IPR022557">
    <property type="entry name" value="SARA-like_C"/>
</dbReference>
<feature type="compositionally biased region" description="Low complexity" evidence="5">
    <location>
        <begin position="568"/>
        <end position="580"/>
    </location>
</feature>
<organism evidence="9 10">
    <name type="scientific">Scophthalmus maximus</name>
    <name type="common">Turbot</name>
    <name type="synonym">Psetta maxima</name>
    <dbReference type="NCBI Taxonomy" id="52904"/>
    <lineage>
        <taxon>Eukaryota</taxon>
        <taxon>Metazoa</taxon>
        <taxon>Chordata</taxon>
        <taxon>Craniata</taxon>
        <taxon>Vertebrata</taxon>
        <taxon>Euteleostomi</taxon>
        <taxon>Actinopterygii</taxon>
        <taxon>Neopterygii</taxon>
        <taxon>Teleostei</taxon>
        <taxon>Neoteleostei</taxon>
        <taxon>Acanthomorphata</taxon>
        <taxon>Carangaria</taxon>
        <taxon>Pleuronectiformes</taxon>
        <taxon>Pleuronectoidei</taxon>
        <taxon>Scophthalmidae</taxon>
        <taxon>Scophthalmus</taxon>
    </lineage>
</organism>
<dbReference type="Proteomes" id="UP000438429">
    <property type="component" value="Unassembled WGS sequence"/>
</dbReference>
<dbReference type="PROSITE" id="PS50866">
    <property type="entry name" value="GOLD"/>
    <property type="match status" value="1"/>
</dbReference>
<feature type="compositionally biased region" description="Low complexity" evidence="5">
    <location>
        <begin position="43"/>
        <end position="53"/>
    </location>
</feature>
<evidence type="ECO:0000256" key="4">
    <source>
        <dbReference type="PROSITE-ProRule" id="PRU00091"/>
    </source>
</evidence>
<dbReference type="Pfam" id="PF01363">
    <property type="entry name" value="FYVE"/>
    <property type="match status" value="1"/>
</dbReference>
<evidence type="ECO:0000313" key="9">
    <source>
        <dbReference type="EMBL" id="KAF0038935.1"/>
    </source>
</evidence>
<dbReference type="Gene3D" id="1.10.8.20">
    <property type="entry name" value="N-terminal domain of phosphatidylinositol transfer protein sec14p"/>
    <property type="match status" value="1"/>
</dbReference>
<feature type="region of interest" description="Disordered" evidence="5">
    <location>
        <begin position="233"/>
        <end position="252"/>
    </location>
</feature>
<feature type="region of interest" description="Disordered" evidence="5">
    <location>
        <begin position="98"/>
        <end position="117"/>
    </location>
</feature>
<dbReference type="InterPro" id="IPR017455">
    <property type="entry name" value="Znf_FYVE-rel"/>
</dbReference>
<dbReference type="SUPFAM" id="SSF57903">
    <property type="entry name" value="FYVE/PHD zinc finger"/>
    <property type="match status" value="1"/>
</dbReference>
<dbReference type="GO" id="GO:0031901">
    <property type="term" value="C:early endosome membrane"/>
    <property type="evidence" value="ECO:0007669"/>
    <property type="project" value="TreeGrafter"/>
</dbReference>
<dbReference type="InterPro" id="IPR036273">
    <property type="entry name" value="CRAL/TRIO_N_dom_sf"/>
</dbReference>
<feature type="region of interest" description="Disordered" evidence="5">
    <location>
        <begin position="294"/>
        <end position="318"/>
    </location>
</feature>
<dbReference type="PANTHER" id="PTHR46319:SF1">
    <property type="entry name" value="ZINC FINGER FYVE DOMAIN-CONTAINING PROTEIN 16"/>
    <property type="match status" value="1"/>
</dbReference>
<evidence type="ECO:0000256" key="3">
    <source>
        <dbReference type="ARBA" id="ARBA00022833"/>
    </source>
</evidence>
<evidence type="ECO:0000256" key="5">
    <source>
        <dbReference type="SAM" id="MobiDB-lite"/>
    </source>
</evidence>
<dbReference type="GO" id="GO:0016197">
    <property type="term" value="P:endosomal transport"/>
    <property type="evidence" value="ECO:0007669"/>
    <property type="project" value="TreeGrafter"/>
</dbReference>
<feature type="compositionally biased region" description="Basic and acidic residues" evidence="5">
    <location>
        <begin position="294"/>
        <end position="307"/>
    </location>
</feature>
<name>A0A6A4T1J3_SCOMX</name>
<dbReference type="PROSITE" id="PS50191">
    <property type="entry name" value="CRAL_TRIO"/>
    <property type="match status" value="1"/>
</dbReference>
<dbReference type="InterPro" id="IPR036865">
    <property type="entry name" value="CRAL-TRIO_dom_sf"/>
</dbReference>
<dbReference type="SMART" id="SM00064">
    <property type="entry name" value="FYVE"/>
    <property type="match status" value="1"/>
</dbReference>
<feature type="domain" description="GOLD" evidence="8">
    <location>
        <begin position="1650"/>
        <end position="1758"/>
    </location>
</feature>
<dbReference type="Gene3D" id="3.30.500.40">
    <property type="match status" value="1"/>
</dbReference>
<dbReference type="SMART" id="SM01100">
    <property type="entry name" value="CRAL_TRIO_N"/>
    <property type="match status" value="1"/>
</dbReference>
<dbReference type="Gene3D" id="3.40.525.10">
    <property type="entry name" value="CRAL-TRIO lipid binding domain"/>
    <property type="match status" value="1"/>
</dbReference>
<feature type="compositionally biased region" description="Polar residues" evidence="5">
    <location>
        <begin position="846"/>
        <end position="864"/>
    </location>
</feature>
<dbReference type="PROSITE" id="PS50178">
    <property type="entry name" value="ZF_FYVE"/>
    <property type="match status" value="1"/>
</dbReference>
<dbReference type="InterPro" id="IPR000306">
    <property type="entry name" value="Znf_FYVE"/>
</dbReference>
<dbReference type="Pfam" id="PF11979">
    <property type="entry name" value="SARA_C"/>
    <property type="match status" value="1"/>
</dbReference>
<dbReference type="InterPro" id="IPR011074">
    <property type="entry name" value="CRAL/TRIO_N_dom"/>
</dbReference>
<keyword evidence="2 4" id="KW-0863">Zinc-finger</keyword>
<dbReference type="SMART" id="SM01422">
    <property type="entry name" value="SARA"/>
    <property type="match status" value="1"/>
</dbReference>
<dbReference type="InterPro" id="IPR013083">
    <property type="entry name" value="Znf_RING/FYVE/PHD"/>
</dbReference>
<gene>
    <name evidence="9" type="ORF">F2P81_009419</name>
</gene>
<feature type="region of interest" description="Disordered" evidence="5">
    <location>
        <begin position="504"/>
        <end position="639"/>
    </location>
</feature>
<dbReference type="InterPro" id="IPR009038">
    <property type="entry name" value="GOLD_dom"/>
</dbReference>
<feature type="region of interest" description="Disordered" evidence="5">
    <location>
        <begin position="846"/>
        <end position="874"/>
    </location>
</feature>
<dbReference type="InterPro" id="IPR024608">
    <property type="entry name" value="SARA-like_SBD"/>
</dbReference>
<dbReference type="Gene3D" id="3.30.1360.220">
    <property type="entry name" value="Domain of unknown function (DUF3480), N-terminal subdomain"/>
    <property type="match status" value="1"/>
</dbReference>
<dbReference type="InterPro" id="IPR001251">
    <property type="entry name" value="CRAL-TRIO_dom"/>
</dbReference>
<dbReference type="Pfam" id="PF00650">
    <property type="entry name" value="CRAL_TRIO"/>
    <property type="match status" value="1"/>
</dbReference>
<dbReference type="InterPro" id="IPR036598">
    <property type="entry name" value="GOLD_dom_sf"/>
</dbReference>
<proteinExistence type="predicted"/>
<feature type="region of interest" description="Disordered" evidence="5">
    <location>
        <begin position="653"/>
        <end position="672"/>
    </location>
</feature>
<keyword evidence="1" id="KW-0479">Metal-binding</keyword>
<feature type="region of interest" description="Disordered" evidence="5">
    <location>
        <begin position="43"/>
        <end position="91"/>
    </location>
</feature>
<accession>A0A6A4T1J3</accession>
<dbReference type="EMBL" id="VEVO01000008">
    <property type="protein sequence ID" value="KAF0038935.1"/>
    <property type="molecule type" value="Genomic_DNA"/>
</dbReference>
<dbReference type="SMART" id="SM00516">
    <property type="entry name" value="SEC14"/>
    <property type="match status" value="1"/>
</dbReference>
<dbReference type="GO" id="GO:0008270">
    <property type="term" value="F:zinc ion binding"/>
    <property type="evidence" value="ECO:0007669"/>
    <property type="project" value="UniProtKB-KW"/>
</dbReference>
<dbReference type="PANTHER" id="PTHR46319">
    <property type="entry name" value="ZINC FINGER FYVE DOMAIN-CONTAINING PROTEIN"/>
    <property type="match status" value="1"/>
</dbReference>
<evidence type="ECO:0000259" key="8">
    <source>
        <dbReference type="PROSITE" id="PS50866"/>
    </source>
</evidence>
<dbReference type="Pfam" id="PF03765">
    <property type="entry name" value="CRAL_TRIO_N"/>
    <property type="match status" value="1"/>
</dbReference>
<dbReference type="Gene3D" id="2.60.120.680">
    <property type="entry name" value="GOLD domain"/>
    <property type="match status" value="1"/>
</dbReference>
<dbReference type="Pfam" id="PF11409">
    <property type="entry name" value="SARA"/>
    <property type="match status" value="1"/>
</dbReference>
<keyword evidence="3" id="KW-0862">Zinc</keyword>
<evidence type="ECO:0000259" key="6">
    <source>
        <dbReference type="PROSITE" id="PS50178"/>
    </source>
</evidence>
<evidence type="ECO:0000259" key="7">
    <source>
        <dbReference type="PROSITE" id="PS50191"/>
    </source>
</evidence>
<comment type="caution">
    <text evidence="9">The sequence shown here is derived from an EMBL/GenBank/DDBJ whole genome shotgun (WGS) entry which is preliminary data.</text>
</comment>
<evidence type="ECO:0000313" key="10">
    <source>
        <dbReference type="Proteomes" id="UP000438429"/>
    </source>
</evidence>
<feature type="domain" description="FYVE-type" evidence="6">
    <location>
        <begin position="696"/>
        <end position="754"/>
    </location>
</feature>
<dbReference type="SUPFAM" id="SSF52087">
    <property type="entry name" value="CRAL/TRIO domain"/>
    <property type="match status" value="1"/>
</dbReference>
<dbReference type="CDD" id="cd00170">
    <property type="entry name" value="SEC14"/>
    <property type="match status" value="1"/>
</dbReference>
<feature type="compositionally biased region" description="Low complexity" evidence="5">
    <location>
        <begin position="623"/>
        <end position="635"/>
    </location>
</feature>
<feature type="domain" description="CRAL-TRIO" evidence="7">
    <location>
        <begin position="1457"/>
        <end position="1624"/>
    </location>
</feature>
<dbReference type="FunFam" id="3.30.40.10:FF:000084">
    <property type="entry name" value="Zinc finger, FYVE domain-containing 9b"/>
    <property type="match status" value="1"/>
</dbReference>
<dbReference type="SMART" id="SM01421">
    <property type="entry name" value="DUF3480"/>
    <property type="match status" value="1"/>
</dbReference>
<evidence type="ECO:0000256" key="2">
    <source>
        <dbReference type="ARBA" id="ARBA00022771"/>
    </source>
</evidence>
<reference evidence="9 10" key="1">
    <citation type="submission" date="2019-06" db="EMBL/GenBank/DDBJ databases">
        <title>Draft genomes of female and male turbot (Scophthalmus maximus).</title>
        <authorList>
            <person name="Xu H."/>
            <person name="Xu X.-W."/>
            <person name="Shao C."/>
            <person name="Chen S."/>
        </authorList>
    </citation>
    <scope>NUCLEOTIDE SEQUENCE [LARGE SCALE GENOMIC DNA]</scope>
    <source>
        <strain evidence="9">Ysfricsl-2016a</strain>
        <tissue evidence="9">Blood</tissue>
    </source>
</reference>
<dbReference type="Gene3D" id="4.10.720.10">
    <property type="entry name" value="Smad anchor for receptor activation, Smad-binding domain"/>
    <property type="match status" value="1"/>
</dbReference>
<feature type="region of interest" description="Disordered" evidence="5">
    <location>
        <begin position="1760"/>
        <end position="1779"/>
    </location>
</feature>
<dbReference type="Gene3D" id="3.30.40.10">
    <property type="entry name" value="Zinc/RING finger domain, C3HC4 (zinc finger)"/>
    <property type="match status" value="1"/>
</dbReference>
<evidence type="ECO:0008006" key="11">
    <source>
        <dbReference type="Google" id="ProtNLM"/>
    </source>
</evidence>
<dbReference type="InterPro" id="IPR037145">
    <property type="entry name" value="SARA_Smad-bd_sf"/>
</dbReference>
<dbReference type="SUPFAM" id="SSF46938">
    <property type="entry name" value="CRAL/TRIO N-terminal domain"/>
    <property type="match status" value="1"/>
</dbReference>
<evidence type="ECO:0000256" key="1">
    <source>
        <dbReference type="ARBA" id="ARBA00022723"/>
    </source>
</evidence>